<keyword evidence="3" id="KW-1185">Reference proteome</keyword>
<dbReference type="AlphaFoldDB" id="A0A0D0CRH3"/>
<dbReference type="Proteomes" id="UP000054538">
    <property type="component" value="Unassembled WGS sequence"/>
</dbReference>
<proteinExistence type="predicted"/>
<name>A0A0D0CRH3_9AGAM</name>
<accession>A0A0D0CRH3</accession>
<evidence type="ECO:0000313" key="2">
    <source>
        <dbReference type="EMBL" id="KIK77928.1"/>
    </source>
</evidence>
<evidence type="ECO:0000313" key="3">
    <source>
        <dbReference type="Proteomes" id="UP000054538"/>
    </source>
</evidence>
<dbReference type="InParanoid" id="A0A0D0CRH3"/>
<sequence>MWICQGHRLVATKQVSSPTAADPKQKFELRKAKDGHWNLPPDDFLSASLELQKRLMRDFMNRCWQEMAGQKGSVPFSKMTKDLVEFVNLDTGYLPDKPSLEIKDPSHMLKDNVESILCHWKERQEKQFLRPIFAFKDTTKQSWKTTERTLSNITQVTPCNVTPAIPPPNDSPKSAVALSQKSKAGKPLPNAEPTVNISTPITSSFSQTEHNHGSIDDSSSESSLDSDESENKVKLWQCPNQHGTTIEGQVEFLHSLSDRNKYLGLINVLHLTQVRTGSVEDTLPGGLDWKYDNFHLPPEGHRWSPKHESAFGGDLFAMTGEVHGRAHLVTQALFAGMLIRDTKMVVGGCTPLCGYPFIPPELKGKTIPSHYISGYILPWCKHLSEQLKESNAKVISRQPHRSPTDVKGKWHEAHNFMLGLSSDKQYRQLVMSLEQIDNSHSPDQDCACQIPLLNFSWDTNSHHAGDVPHKSWAMAFKAITSVTLHDSAGERYGQCITLHAAFVGMILCDIAMLKSTLATCTYPSLPSFVASTCITNLCVADAIQWCKTLRHTILKGSQHKLMVQKRPKPVADLPAAKKPRQDAAQEPVVVTRPTRIRKLKKMDPSDYLINKIGNGLQNS</sequence>
<dbReference type="HOGENOM" id="CLU_026452_1_0_1"/>
<dbReference type="OrthoDB" id="2673963at2759"/>
<reference evidence="2 3" key="1">
    <citation type="submission" date="2014-04" db="EMBL/GenBank/DDBJ databases">
        <authorList>
            <consortium name="DOE Joint Genome Institute"/>
            <person name="Kuo A."/>
            <person name="Kohler A."/>
            <person name="Jargeat P."/>
            <person name="Nagy L.G."/>
            <person name="Floudas D."/>
            <person name="Copeland A."/>
            <person name="Barry K.W."/>
            <person name="Cichocki N."/>
            <person name="Veneault-Fourrey C."/>
            <person name="LaButti K."/>
            <person name="Lindquist E.A."/>
            <person name="Lipzen A."/>
            <person name="Lundell T."/>
            <person name="Morin E."/>
            <person name="Murat C."/>
            <person name="Sun H."/>
            <person name="Tunlid A."/>
            <person name="Henrissat B."/>
            <person name="Grigoriev I.V."/>
            <person name="Hibbett D.S."/>
            <person name="Martin F."/>
            <person name="Nordberg H.P."/>
            <person name="Cantor M.N."/>
            <person name="Hua S.X."/>
        </authorList>
    </citation>
    <scope>NUCLEOTIDE SEQUENCE [LARGE SCALE GENOMIC DNA]</scope>
    <source>
        <strain evidence="2 3">Ve08.2h10</strain>
    </source>
</reference>
<reference evidence="3" key="2">
    <citation type="submission" date="2015-01" db="EMBL/GenBank/DDBJ databases">
        <title>Evolutionary Origins and Diversification of the Mycorrhizal Mutualists.</title>
        <authorList>
            <consortium name="DOE Joint Genome Institute"/>
            <consortium name="Mycorrhizal Genomics Consortium"/>
            <person name="Kohler A."/>
            <person name="Kuo A."/>
            <person name="Nagy L.G."/>
            <person name="Floudas D."/>
            <person name="Copeland A."/>
            <person name="Barry K.W."/>
            <person name="Cichocki N."/>
            <person name="Veneault-Fourrey C."/>
            <person name="LaButti K."/>
            <person name="Lindquist E.A."/>
            <person name="Lipzen A."/>
            <person name="Lundell T."/>
            <person name="Morin E."/>
            <person name="Murat C."/>
            <person name="Riley R."/>
            <person name="Ohm R."/>
            <person name="Sun H."/>
            <person name="Tunlid A."/>
            <person name="Henrissat B."/>
            <person name="Grigoriev I.V."/>
            <person name="Hibbett D.S."/>
            <person name="Martin F."/>
        </authorList>
    </citation>
    <scope>NUCLEOTIDE SEQUENCE [LARGE SCALE GENOMIC DNA]</scope>
    <source>
        <strain evidence="3">Ve08.2h10</strain>
    </source>
</reference>
<feature type="region of interest" description="Disordered" evidence="1">
    <location>
        <begin position="158"/>
        <end position="232"/>
    </location>
</feature>
<dbReference type="EMBL" id="KN826781">
    <property type="protein sequence ID" value="KIK77928.1"/>
    <property type="molecule type" value="Genomic_DNA"/>
</dbReference>
<evidence type="ECO:0000256" key="1">
    <source>
        <dbReference type="SAM" id="MobiDB-lite"/>
    </source>
</evidence>
<protein>
    <submittedName>
        <fullName evidence="2">Uncharacterized protein</fullName>
    </submittedName>
</protein>
<gene>
    <name evidence="2" type="ORF">PAXRUDRAFT_165397</name>
</gene>
<feature type="compositionally biased region" description="Polar residues" evidence="1">
    <location>
        <begin position="193"/>
        <end position="208"/>
    </location>
</feature>
<organism evidence="2 3">
    <name type="scientific">Paxillus rubicundulus Ve08.2h10</name>
    <dbReference type="NCBI Taxonomy" id="930991"/>
    <lineage>
        <taxon>Eukaryota</taxon>
        <taxon>Fungi</taxon>
        <taxon>Dikarya</taxon>
        <taxon>Basidiomycota</taxon>
        <taxon>Agaricomycotina</taxon>
        <taxon>Agaricomycetes</taxon>
        <taxon>Agaricomycetidae</taxon>
        <taxon>Boletales</taxon>
        <taxon>Paxilineae</taxon>
        <taxon>Paxillaceae</taxon>
        <taxon>Paxillus</taxon>
    </lineage>
</organism>